<protein>
    <submittedName>
        <fullName evidence="1">Uncharacterized protein</fullName>
    </submittedName>
</protein>
<dbReference type="EMBL" id="JARKIF010000007">
    <property type="protein sequence ID" value="KAJ7635420.1"/>
    <property type="molecule type" value="Genomic_DNA"/>
</dbReference>
<gene>
    <name evidence="1" type="ORF">FB45DRAFT_696597</name>
</gene>
<evidence type="ECO:0000313" key="2">
    <source>
        <dbReference type="Proteomes" id="UP001221142"/>
    </source>
</evidence>
<feature type="non-terminal residue" evidence="1">
    <location>
        <position position="1"/>
    </location>
</feature>
<reference evidence="1" key="1">
    <citation type="submission" date="2023-03" db="EMBL/GenBank/DDBJ databases">
        <title>Massive genome expansion in bonnet fungi (Mycena s.s.) driven by repeated elements and novel gene families across ecological guilds.</title>
        <authorList>
            <consortium name="Lawrence Berkeley National Laboratory"/>
            <person name="Harder C.B."/>
            <person name="Miyauchi S."/>
            <person name="Viragh M."/>
            <person name="Kuo A."/>
            <person name="Thoen E."/>
            <person name="Andreopoulos B."/>
            <person name="Lu D."/>
            <person name="Skrede I."/>
            <person name="Drula E."/>
            <person name="Henrissat B."/>
            <person name="Morin E."/>
            <person name="Kohler A."/>
            <person name="Barry K."/>
            <person name="LaButti K."/>
            <person name="Morin E."/>
            <person name="Salamov A."/>
            <person name="Lipzen A."/>
            <person name="Mereny Z."/>
            <person name="Hegedus B."/>
            <person name="Baldrian P."/>
            <person name="Stursova M."/>
            <person name="Weitz H."/>
            <person name="Taylor A."/>
            <person name="Grigoriev I.V."/>
            <person name="Nagy L.G."/>
            <person name="Martin F."/>
            <person name="Kauserud H."/>
        </authorList>
    </citation>
    <scope>NUCLEOTIDE SEQUENCE</scope>
    <source>
        <strain evidence="1">9284</strain>
    </source>
</reference>
<keyword evidence="2" id="KW-1185">Reference proteome</keyword>
<feature type="non-terminal residue" evidence="1">
    <location>
        <position position="148"/>
    </location>
</feature>
<accession>A0AAD7FSI2</accession>
<organism evidence="1 2">
    <name type="scientific">Roridomyces roridus</name>
    <dbReference type="NCBI Taxonomy" id="1738132"/>
    <lineage>
        <taxon>Eukaryota</taxon>
        <taxon>Fungi</taxon>
        <taxon>Dikarya</taxon>
        <taxon>Basidiomycota</taxon>
        <taxon>Agaricomycotina</taxon>
        <taxon>Agaricomycetes</taxon>
        <taxon>Agaricomycetidae</taxon>
        <taxon>Agaricales</taxon>
        <taxon>Marasmiineae</taxon>
        <taxon>Mycenaceae</taxon>
        <taxon>Roridomyces</taxon>
    </lineage>
</organism>
<dbReference type="Proteomes" id="UP001221142">
    <property type="component" value="Unassembled WGS sequence"/>
</dbReference>
<sequence>DKCACRICGKPLRADSRQNHVGEHLLQHMLGVPHSQMTVSIAPLFPCGFCGGPSCSISIDHGRARSNCPLAYPFVVKTAANSSTSKPSTNVPIACPYTHCEQTHWKYNFHQHLDNHHPNWRSTLPPAAPLFSLISVSEDEQSKLRVPE</sequence>
<dbReference type="AlphaFoldDB" id="A0AAD7FSI2"/>
<evidence type="ECO:0000313" key="1">
    <source>
        <dbReference type="EMBL" id="KAJ7635420.1"/>
    </source>
</evidence>
<proteinExistence type="predicted"/>
<comment type="caution">
    <text evidence="1">The sequence shown here is derived from an EMBL/GenBank/DDBJ whole genome shotgun (WGS) entry which is preliminary data.</text>
</comment>
<name>A0AAD7FSI2_9AGAR</name>